<accession>A0A0B7JM45</accession>
<dbReference type="GO" id="GO:0050660">
    <property type="term" value="F:flavin adenine dinucleotide binding"/>
    <property type="evidence" value="ECO:0007669"/>
    <property type="project" value="InterPro"/>
</dbReference>
<comment type="similarity">
    <text evidence="1">Belongs to the FMO family.</text>
</comment>
<gene>
    <name evidence="7" type="ORF">BN869_000002113_1</name>
</gene>
<protein>
    <recommendedName>
        <fullName evidence="8">FAD/NAD(P)-binding domain-containing protein</fullName>
    </recommendedName>
</protein>
<dbReference type="AlphaFoldDB" id="A0A0B7JM45"/>
<evidence type="ECO:0000256" key="4">
    <source>
        <dbReference type="ARBA" id="ARBA00022857"/>
    </source>
</evidence>
<dbReference type="Gene3D" id="3.50.50.60">
    <property type="entry name" value="FAD/NAD(P)-binding domain"/>
    <property type="match status" value="2"/>
</dbReference>
<sequence length="481" mass="53993">MLKSPVLNLSPIRRVAVIGAGPSGAAAAEALKQAQAFDVIRVFERRGEVGGAWNFDPAPNVPRADPLVHPSTADPPLEPPAELPATTPKSSTERWIIAPVYENLTTNVNVEIMSYTYLHFTDVDKTPLAEDHDPMFPSAARVLNYIQTLHNRHSDYLVLNTTLERAVKQGNEWRLTLRRADKETDYWYEESFDALVVATGIYSVPRIPDIPGLRDYNRSFPGRALHSKYFRSVEGFKDRSVLVVGNGITALDLIRDLMPVASNLTVAHRSPSWMYPTSLVGVPGISVRSQLQRLDPENGDCFFADGGPPFRPDAIIFATGYHVSFPFLSPPYASHNHGSSLAADWVPGTYLHTFHQQDPTLSFVGLVQNSVSFRIFEYQAAIVAAFLAGRFKLPVLEEMQRWEKERLEEVNNNSALFHYNKYPSSIEFLNHLHALLQQTTGPGLQLHSWQDEWTPKYIAGIEERKRRVENLKTLHITGTVL</sequence>
<dbReference type="InterPro" id="IPR036188">
    <property type="entry name" value="FAD/NAD-bd_sf"/>
</dbReference>
<dbReference type="InterPro" id="IPR050346">
    <property type="entry name" value="FMO-like"/>
</dbReference>
<dbReference type="SUPFAM" id="SSF51905">
    <property type="entry name" value="FAD/NAD(P)-binding domain"/>
    <property type="match status" value="2"/>
</dbReference>
<evidence type="ECO:0000256" key="2">
    <source>
        <dbReference type="ARBA" id="ARBA00022630"/>
    </source>
</evidence>
<evidence type="ECO:0000256" key="1">
    <source>
        <dbReference type="ARBA" id="ARBA00009183"/>
    </source>
</evidence>
<evidence type="ECO:0008006" key="8">
    <source>
        <dbReference type="Google" id="ProtNLM"/>
    </source>
</evidence>
<dbReference type="InterPro" id="IPR000960">
    <property type="entry name" value="Flavin_mOase"/>
</dbReference>
<keyword evidence="2" id="KW-0285">Flavoprotein</keyword>
<feature type="region of interest" description="Disordered" evidence="6">
    <location>
        <begin position="54"/>
        <end position="89"/>
    </location>
</feature>
<dbReference type="PRINTS" id="PR00370">
    <property type="entry name" value="FMOXYGENASE"/>
</dbReference>
<keyword evidence="4" id="KW-0521">NADP</keyword>
<evidence type="ECO:0000256" key="3">
    <source>
        <dbReference type="ARBA" id="ARBA00022827"/>
    </source>
</evidence>
<organism evidence="7">
    <name type="scientific">Bionectria ochroleuca</name>
    <name type="common">Gliocladium roseum</name>
    <dbReference type="NCBI Taxonomy" id="29856"/>
    <lineage>
        <taxon>Eukaryota</taxon>
        <taxon>Fungi</taxon>
        <taxon>Dikarya</taxon>
        <taxon>Ascomycota</taxon>
        <taxon>Pezizomycotina</taxon>
        <taxon>Sordariomycetes</taxon>
        <taxon>Hypocreomycetidae</taxon>
        <taxon>Hypocreales</taxon>
        <taxon>Bionectriaceae</taxon>
        <taxon>Clonostachys</taxon>
    </lineage>
</organism>
<dbReference type="PANTHER" id="PTHR23023">
    <property type="entry name" value="DIMETHYLANILINE MONOOXYGENASE"/>
    <property type="match status" value="1"/>
</dbReference>
<reference evidence="7" key="1">
    <citation type="submission" date="2015-01" db="EMBL/GenBank/DDBJ databases">
        <authorList>
            <person name="Durling Mikael"/>
        </authorList>
    </citation>
    <scope>NUCLEOTIDE SEQUENCE</scope>
</reference>
<dbReference type="PIRSF" id="PIRSF000332">
    <property type="entry name" value="FMO"/>
    <property type="match status" value="1"/>
</dbReference>
<dbReference type="Pfam" id="PF00743">
    <property type="entry name" value="FMO-like"/>
    <property type="match status" value="2"/>
</dbReference>
<evidence type="ECO:0000313" key="7">
    <source>
        <dbReference type="EMBL" id="CEO46058.1"/>
    </source>
</evidence>
<keyword evidence="5" id="KW-0560">Oxidoreductase</keyword>
<dbReference type="GO" id="GO:0050661">
    <property type="term" value="F:NADP binding"/>
    <property type="evidence" value="ECO:0007669"/>
    <property type="project" value="InterPro"/>
</dbReference>
<evidence type="ECO:0000256" key="5">
    <source>
        <dbReference type="ARBA" id="ARBA00023002"/>
    </source>
</evidence>
<evidence type="ECO:0000256" key="6">
    <source>
        <dbReference type="SAM" id="MobiDB-lite"/>
    </source>
</evidence>
<dbReference type="Pfam" id="PF13450">
    <property type="entry name" value="NAD_binding_8"/>
    <property type="match status" value="1"/>
</dbReference>
<dbReference type="EMBL" id="CDPU01000003">
    <property type="protein sequence ID" value="CEO46058.1"/>
    <property type="molecule type" value="Genomic_DNA"/>
</dbReference>
<proteinExistence type="inferred from homology"/>
<name>A0A0B7JM45_BIOOC</name>
<dbReference type="GO" id="GO:0004499">
    <property type="term" value="F:N,N-dimethylaniline monooxygenase activity"/>
    <property type="evidence" value="ECO:0007669"/>
    <property type="project" value="InterPro"/>
</dbReference>
<dbReference type="InterPro" id="IPR020946">
    <property type="entry name" value="Flavin_mOase-like"/>
</dbReference>
<keyword evidence="3" id="KW-0274">FAD</keyword>